<proteinExistence type="predicted"/>
<keyword evidence="3" id="KW-1185">Reference proteome</keyword>
<gene>
    <name evidence="2" type="ORF">ACFOZ0_10320</name>
</gene>
<keyword evidence="2" id="KW-0489">Methyltransferase</keyword>
<dbReference type="GO" id="GO:0032259">
    <property type="term" value="P:methylation"/>
    <property type="evidence" value="ECO:0007669"/>
    <property type="project" value="UniProtKB-KW"/>
</dbReference>
<feature type="domain" description="Methyltransferase type 11" evidence="1">
    <location>
        <begin position="111"/>
        <end position="200"/>
    </location>
</feature>
<comment type="caution">
    <text evidence="2">The sequence shown here is derived from an EMBL/GenBank/DDBJ whole genome shotgun (WGS) entry which is preliminary data.</text>
</comment>
<dbReference type="CDD" id="cd02440">
    <property type="entry name" value="AdoMet_MTases"/>
    <property type="match status" value="1"/>
</dbReference>
<evidence type="ECO:0000313" key="2">
    <source>
        <dbReference type="EMBL" id="MFC3573657.1"/>
    </source>
</evidence>
<dbReference type="GO" id="GO:0008168">
    <property type="term" value="F:methyltransferase activity"/>
    <property type="evidence" value="ECO:0007669"/>
    <property type="project" value="UniProtKB-KW"/>
</dbReference>
<accession>A0ABV7SDC3</accession>
<evidence type="ECO:0000259" key="1">
    <source>
        <dbReference type="Pfam" id="PF08241"/>
    </source>
</evidence>
<dbReference type="Gene3D" id="3.40.50.150">
    <property type="entry name" value="Vaccinia Virus protein VP39"/>
    <property type="match status" value="1"/>
</dbReference>
<sequence length="316" mass="35543">MVNASIVNMGQRAREGAKKAAKRVLPPHAAQKARDLHFLLKGPERKRTEAVFLGASTAPEYLPASMLPRLQKSYPPGDFGGYDETSLEKCGRSRAREILGLPGATEAISFLEVGCWDGMVSAALQESGKRCTGVDLRTEGFDGRSSAAGVELRQMDAESLEFPDESFDYVFSYNSFEHFARPDRVLGEMKRVTKKGGSIWLSFAPLYFSPYGEHAYKSITVPYCQLLFSGDVLNAFCREHGLREIDFSHVNRWRVGDFRGLWEKNSADLERIKYREGHDPDHLGLVRKYPSCFRSKTDSFDDLTVSSMEVLFRRTA</sequence>
<dbReference type="SUPFAM" id="SSF53335">
    <property type="entry name" value="S-adenosyl-L-methionine-dependent methyltransferases"/>
    <property type="match status" value="1"/>
</dbReference>
<dbReference type="Pfam" id="PF08241">
    <property type="entry name" value="Methyltransf_11"/>
    <property type="match status" value="1"/>
</dbReference>
<dbReference type="Proteomes" id="UP001595701">
    <property type="component" value="Unassembled WGS sequence"/>
</dbReference>
<organism evidence="2 3">
    <name type="scientific">Streptomyces yaanensis</name>
    <dbReference type="NCBI Taxonomy" id="1142239"/>
    <lineage>
        <taxon>Bacteria</taxon>
        <taxon>Bacillati</taxon>
        <taxon>Actinomycetota</taxon>
        <taxon>Actinomycetes</taxon>
        <taxon>Kitasatosporales</taxon>
        <taxon>Streptomycetaceae</taxon>
        <taxon>Streptomyces</taxon>
    </lineage>
</organism>
<name>A0ABV7SDC3_9ACTN</name>
<dbReference type="PANTHER" id="PTHR43591">
    <property type="entry name" value="METHYLTRANSFERASE"/>
    <property type="match status" value="1"/>
</dbReference>
<protein>
    <submittedName>
        <fullName evidence="2">Class I SAM-dependent methyltransferase</fullName>
    </submittedName>
</protein>
<dbReference type="InterPro" id="IPR029063">
    <property type="entry name" value="SAM-dependent_MTases_sf"/>
</dbReference>
<evidence type="ECO:0000313" key="3">
    <source>
        <dbReference type="Proteomes" id="UP001595701"/>
    </source>
</evidence>
<dbReference type="RefSeq" id="WP_310763120.1">
    <property type="nucleotide sequence ID" value="NZ_JBHRWR010000008.1"/>
</dbReference>
<dbReference type="EMBL" id="JBHRWR010000008">
    <property type="protein sequence ID" value="MFC3573657.1"/>
    <property type="molecule type" value="Genomic_DNA"/>
</dbReference>
<keyword evidence="2" id="KW-0808">Transferase</keyword>
<reference evidence="3" key="1">
    <citation type="journal article" date="2019" name="Int. J. Syst. Evol. Microbiol.">
        <title>The Global Catalogue of Microorganisms (GCM) 10K type strain sequencing project: providing services to taxonomists for standard genome sequencing and annotation.</title>
        <authorList>
            <consortium name="The Broad Institute Genomics Platform"/>
            <consortium name="The Broad Institute Genome Sequencing Center for Infectious Disease"/>
            <person name="Wu L."/>
            <person name="Ma J."/>
        </authorList>
    </citation>
    <scope>NUCLEOTIDE SEQUENCE [LARGE SCALE GENOMIC DNA]</scope>
    <source>
        <strain evidence="3">CGMCC 4.7035</strain>
    </source>
</reference>
<dbReference type="InterPro" id="IPR013216">
    <property type="entry name" value="Methyltransf_11"/>
</dbReference>